<protein>
    <submittedName>
        <fullName evidence="1">Uncharacterized protein</fullName>
    </submittedName>
</protein>
<gene>
    <name evidence="1" type="ORF">METZ01_LOCUS367638</name>
</gene>
<sequence length="135" mass="14680">VELGDEIGPITRTVESDQVLEFISLRESDPKPSRFTSEEAAKGEGLPNAIVPGAMNIALMSQILTDWSPTVCLKKIDVVFRGMVPHEKPLTFSGLVTDKDDSGNSTDLECDIVMENQEGVRLVIGHAEFALPTKP</sequence>
<dbReference type="SUPFAM" id="SSF54637">
    <property type="entry name" value="Thioesterase/thiol ester dehydrase-isomerase"/>
    <property type="match status" value="1"/>
</dbReference>
<dbReference type="EMBL" id="UINC01132450">
    <property type="protein sequence ID" value="SVD14784.1"/>
    <property type="molecule type" value="Genomic_DNA"/>
</dbReference>
<accession>A0A382SY14</accession>
<dbReference type="InterPro" id="IPR029069">
    <property type="entry name" value="HotDog_dom_sf"/>
</dbReference>
<feature type="non-terminal residue" evidence="1">
    <location>
        <position position="1"/>
    </location>
</feature>
<organism evidence="1">
    <name type="scientific">marine metagenome</name>
    <dbReference type="NCBI Taxonomy" id="408172"/>
    <lineage>
        <taxon>unclassified sequences</taxon>
        <taxon>metagenomes</taxon>
        <taxon>ecological metagenomes</taxon>
    </lineage>
</organism>
<name>A0A382SY14_9ZZZZ</name>
<reference evidence="1" key="1">
    <citation type="submission" date="2018-05" db="EMBL/GenBank/DDBJ databases">
        <authorList>
            <person name="Lanie J.A."/>
            <person name="Ng W.-L."/>
            <person name="Kazmierczak K.M."/>
            <person name="Andrzejewski T.M."/>
            <person name="Davidsen T.M."/>
            <person name="Wayne K.J."/>
            <person name="Tettelin H."/>
            <person name="Glass J.I."/>
            <person name="Rusch D."/>
            <person name="Podicherti R."/>
            <person name="Tsui H.-C.T."/>
            <person name="Winkler M.E."/>
        </authorList>
    </citation>
    <scope>NUCLEOTIDE SEQUENCE</scope>
</reference>
<dbReference type="Gene3D" id="3.10.129.10">
    <property type="entry name" value="Hotdog Thioesterase"/>
    <property type="match status" value="1"/>
</dbReference>
<evidence type="ECO:0000313" key="1">
    <source>
        <dbReference type="EMBL" id="SVD14784.1"/>
    </source>
</evidence>
<dbReference type="AlphaFoldDB" id="A0A382SY14"/>
<proteinExistence type="predicted"/>